<keyword evidence="3" id="KW-0238">DNA-binding</keyword>
<evidence type="ECO:0000313" key="5">
    <source>
        <dbReference type="EMBL" id="EGU66447.1"/>
    </source>
</evidence>
<evidence type="ECO:0000256" key="1">
    <source>
        <dbReference type="ARBA" id="ARBA00010923"/>
    </source>
</evidence>
<accession>A0AAV3ED14</accession>
<comment type="similarity">
    <text evidence="1">Belongs to the type-I restriction system S methylase family.</text>
</comment>
<dbReference type="PANTHER" id="PTHR30408:SF13">
    <property type="entry name" value="TYPE I RESTRICTION ENZYME HINDI SPECIFICITY SUBUNIT"/>
    <property type="match status" value="1"/>
</dbReference>
<proteinExistence type="inferred from homology"/>
<name>A0AAV3ED14_STRCR</name>
<evidence type="ECO:0000256" key="2">
    <source>
        <dbReference type="ARBA" id="ARBA00022747"/>
    </source>
</evidence>
<dbReference type="SUPFAM" id="SSF116734">
    <property type="entry name" value="DNA methylase specificity domain"/>
    <property type="match status" value="2"/>
</dbReference>
<dbReference type="InterPro" id="IPR052021">
    <property type="entry name" value="Type-I_RS_S_subunit"/>
</dbReference>
<gene>
    <name evidence="5" type="ORF">HMPREF9960_0250</name>
</gene>
<dbReference type="GO" id="GO:0009307">
    <property type="term" value="P:DNA restriction-modification system"/>
    <property type="evidence" value="ECO:0007669"/>
    <property type="project" value="UniProtKB-KW"/>
</dbReference>
<dbReference type="Proteomes" id="UP000004274">
    <property type="component" value="Unassembled WGS sequence"/>
</dbReference>
<dbReference type="InterPro" id="IPR044946">
    <property type="entry name" value="Restrct_endonuc_typeI_TRD_sf"/>
</dbReference>
<dbReference type="PANTHER" id="PTHR30408">
    <property type="entry name" value="TYPE-1 RESTRICTION ENZYME ECOKI SPECIFICITY PROTEIN"/>
    <property type="match status" value="1"/>
</dbReference>
<dbReference type="Gene3D" id="3.90.220.20">
    <property type="entry name" value="DNA methylase specificity domains"/>
    <property type="match status" value="1"/>
</dbReference>
<evidence type="ECO:0000259" key="4">
    <source>
        <dbReference type="Pfam" id="PF01420"/>
    </source>
</evidence>
<dbReference type="GO" id="GO:0003677">
    <property type="term" value="F:DNA binding"/>
    <property type="evidence" value="ECO:0007669"/>
    <property type="project" value="UniProtKB-KW"/>
</dbReference>
<dbReference type="InterPro" id="IPR000055">
    <property type="entry name" value="Restrct_endonuc_typeI_TRD"/>
</dbReference>
<reference evidence="5 6" key="1">
    <citation type="submission" date="2011-05" db="EMBL/GenBank/DDBJ databases">
        <authorList>
            <person name="Durkin A.S."/>
            <person name="McCorrison J."/>
            <person name="Torralba M."/>
            <person name="Gillis M."/>
            <person name="Methe B."/>
            <person name="Sutton G."/>
            <person name="Nelson K.E."/>
        </authorList>
    </citation>
    <scope>NUCLEOTIDE SEQUENCE [LARGE SCALE GENOMIC DNA]</scope>
    <source>
        <strain evidence="5 6">ATCC 51100</strain>
    </source>
</reference>
<organism evidence="5 6">
    <name type="scientific">Streptococcus cristatus ATCC 51100</name>
    <dbReference type="NCBI Taxonomy" id="889201"/>
    <lineage>
        <taxon>Bacteria</taxon>
        <taxon>Bacillati</taxon>
        <taxon>Bacillota</taxon>
        <taxon>Bacilli</taxon>
        <taxon>Lactobacillales</taxon>
        <taxon>Streptococcaceae</taxon>
        <taxon>Streptococcus</taxon>
    </lineage>
</organism>
<comment type="caution">
    <text evidence="5">The sequence shown here is derived from an EMBL/GenBank/DDBJ whole genome shotgun (WGS) entry which is preliminary data.</text>
</comment>
<evidence type="ECO:0000313" key="6">
    <source>
        <dbReference type="Proteomes" id="UP000004274"/>
    </source>
</evidence>
<sequence length="285" mass="33073">MLKDMVVDVEIDNEKQKRIAKSILIIDQKIQINNQINQELEAMAKTLYDYWFVQFDFPDQNGKPYKSSGGKMVYNPELKREIPEGWGVEKLKDKLSVSRGISYKTENIKDNIGTPMINLASIDINRNYKSTGLKYFNGEYLKEKIVSGGDLLIACTDLTRNADIVGSPIIVPFDEQKYVFSMDLAKIDSKVDFINKYYLYSTLRTEHYHNYIKKWASGTNVLHLNLDGMNWYSISVPPIELQEEYSQIILNFSKKTNKNIQENQELTQLRDWLLPMLMNGQVKVE</sequence>
<protein>
    <submittedName>
        <fullName evidence="5">Type I restriction modification DNA specificity domain protein</fullName>
    </submittedName>
</protein>
<feature type="domain" description="Type I restriction modification DNA specificity" evidence="4">
    <location>
        <begin position="83"/>
        <end position="267"/>
    </location>
</feature>
<dbReference type="Pfam" id="PF01420">
    <property type="entry name" value="Methylase_S"/>
    <property type="match status" value="1"/>
</dbReference>
<evidence type="ECO:0000256" key="3">
    <source>
        <dbReference type="ARBA" id="ARBA00023125"/>
    </source>
</evidence>
<dbReference type="EMBL" id="AFUE01000009">
    <property type="protein sequence ID" value="EGU66447.1"/>
    <property type="molecule type" value="Genomic_DNA"/>
</dbReference>
<dbReference type="AlphaFoldDB" id="A0AAV3ED14"/>
<keyword evidence="2" id="KW-0680">Restriction system</keyword>